<name>A0A2U9S9B6_9PROT</name>
<evidence type="ECO:0000313" key="2">
    <source>
        <dbReference type="Proteomes" id="UP000249605"/>
    </source>
</evidence>
<dbReference type="EMBL" id="CP029830">
    <property type="protein sequence ID" value="AWU95567.1"/>
    <property type="molecule type" value="Genomic_DNA"/>
</dbReference>
<geneLocation type="plasmid" evidence="1 2">
    <name>unnamed1</name>
</geneLocation>
<keyword evidence="2" id="KW-1185">Reference proteome</keyword>
<sequence length="88" mass="10026">MDEVATYKFGRLDDFEWVMEILHRSEKGAFLLVAEGGPSSPWRARDDDGFRNGHAYIPLTPDQAQRWLELRGLDEDLDALFGEGLEDA</sequence>
<organism evidence="1 2">
    <name type="scientific">Azospirillum ramasamyi</name>
    <dbReference type="NCBI Taxonomy" id="682998"/>
    <lineage>
        <taxon>Bacteria</taxon>
        <taxon>Pseudomonadati</taxon>
        <taxon>Pseudomonadota</taxon>
        <taxon>Alphaproteobacteria</taxon>
        <taxon>Rhodospirillales</taxon>
        <taxon>Azospirillaceae</taxon>
        <taxon>Azospirillum</taxon>
    </lineage>
</organism>
<dbReference type="Proteomes" id="UP000249605">
    <property type="component" value="Plasmid unnamed1"/>
</dbReference>
<accession>A0A2U9S9B6</accession>
<reference evidence="1 2" key="1">
    <citation type="submission" date="2018-06" db="EMBL/GenBank/DDBJ databases">
        <title>Complete genome sequencing of Azospirillum sp. M2T2B2.</title>
        <authorList>
            <person name="Heo J."/>
            <person name="Kim S.-J."/>
            <person name="Kwon S.-W."/>
            <person name="Anandham R."/>
        </authorList>
    </citation>
    <scope>NUCLEOTIDE SEQUENCE [LARGE SCALE GENOMIC DNA]</scope>
    <source>
        <strain evidence="1 2">M2T2B2</strain>
        <plasmid evidence="1 2">unnamed1</plasmid>
    </source>
</reference>
<keyword evidence="1" id="KW-0614">Plasmid</keyword>
<evidence type="ECO:0000313" key="1">
    <source>
        <dbReference type="EMBL" id="AWU95567.1"/>
    </source>
</evidence>
<gene>
    <name evidence="1" type="ORF">DM194_14770</name>
</gene>
<dbReference type="KEGG" id="azm:DM194_14770"/>
<proteinExistence type="predicted"/>
<protein>
    <submittedName>
        <fullName evidence="1">Uncharacterized protein</fullName>
    </submittedName>
</protein>
<dbReference type="AlphaFoldDB" id="A0A2U9S9B6"/>